<evidence type="ECO:0000259" key="3">
    <source>
        <dbReference type="Pfam" id="PF13579"/>
    </source>
</evidence>
<keyword evidence="1" id="KW-0328">Glycosyltransferase</keyword>
<proteinExistence type="predicted"/>
<dbReference type="CDD" id="cd03794">
    <property type="entry name" value="GT4_WbuB-like"/>
    <property type="match status" value="1"/>
</dbReference>
<comment type="caution">
    <text evidence="4">The sequence shown here is derived from an EMBL/GenBank/DDBJ whole genome shotgun (WGS) entry which is preliminary data.</text>
</comment>
<dbReference type="Gene3D" id="3.40.50.2000">
    <property type="entry name" value="Glycogen Phosphorylase B"/>
    <property type="match status" value="2"/>
</dbReference>
<feature type="domain" description="Glycosyltransferase subfamily 4-like N-terminal" evidence="3">
    <location>
        <begin position="33"/>
        <end position="190"/>
    </location>
</feature>
<organism evidence="4 5">
    <name type="scientific">Nocardioides lentus</name>
    <dbReference type="NCBI Taxonomy" id="338077"/>
    <lineage>
        <taxon>Bacteria</taxon>
        <taxon>Bacillati</taxon>
        <taxon>Actinomycetota</taxon>
        <taxon>Actinomycetes</taxon>
        <taxon>Propionibacteriales</taxon>
        <taxon>Nocardioidaceae</taxon>
        <taxon>Nocardioides</taxon>
    </lineage>
</organism>
<dbReference type="RefSeq" id="WP_344006073.1">
    <property type="nucleotide sequence ID" value="NZ_BAAAMY010000004.1"/>
</dbReference>
<keyword evidence="2" id="KW-0808">Transferase</keyword>
<dbReference type="PANTHER" id="PTHR46401:SF2">
    <property type="entry name" value="GLYCOSYLTRANSFERASE WBBK-RELATED"/>
    <property type="match status" value="1"/>
</dbReference>
<dbReference type="EMBL" id="BAAAMY010000004">
    <property type="protein sequence ID" value="GAA1916014.1"/>
    <property type="molecule type" value="Genomic_DNA"/>
</dbReference>
<evidence type="ECO:0000256" key="1">
    <source>
        <dbReference type="ARBA" id="ARBA00022676"/>
    </source>
</evidence>
<evidence type="ECO:0000256" key="2">
    <source>
        <dbReference type="ARBA" id="ARBA00022679"/>
    </source>
</evidence>
<sequence length="392" mass="42415">MPENRRVLVLNHFAVGAGQAGGTRHVELFGRLTGWDHLIVAADLNPQTGERMTSEPGLTLVPVPTFSSNGPRRVVNWAAYAGRAFVTGMGQEDVDLVYGSSPHLLAAAAAWGVSFLKRKPFVMEVRDLWPQVLVDMGSLDEQSTIYRALSALESFLYSRAAAIVTMAEGTEESLLSRGLPESKIKFIPNGADRHEPVGAFERQELRATYKFTRFTAVYTGAHGPANNLAALLDAARQLGSEEIDLVLVGGGLEKEQLIRRATDDGLTNVRFMDPVPKSEMPALLAAADLGLHILADVDLFQTAISPNKVFDYMAAGLPVLTNNRGRIGDLVASSAAGWSCPTADLAEGIKKVSAMTARERNQVGESGARWLESNQSRTMMADRLRSVLQSLV</sequence>
<gene>
    <name evidence="4" type="ORF">GCM10009737_16820</name>
</gene>
<evidence type="ECO:0000313" key="5">
    <source>
        <dbReference type="Proteomes" id="UP001501612"/>
    </source>
</evidence>
<dbReference type="PANTHER" id="PTHR46401">
    <property type="entry name" value="GLYCOSYLTRANSFERASE WBBK-RELATED"/>
    <property type="match status" value="1"/>
</dbReference>
<dbReference type="InterPro" id="IPR028098">
    <property type="entry name" value="Glyco_trans_4-like_N"/>
</dbReference>
<reference evidence="4 5" key="1">
    <citation type="journal article" date="2019" name="Int. J. Syst. Evol. Microbiol.">
        <title>The Global Catalogue of Microorganisms (GCM) 10K type strain sequencing project: providing services to taxonomists for standard genome sequencing and annotation.</title>
        <authorList>
            <consortium name="The Broad Institute Genomics Platform"/>
            <consortium name="The Broad Institute Genome Sequencing Center for Infectious Disease"/>
            <person name="Wu L."/>
            <person name="Ma J."/>
        </authorList>
    </citation>
    <scope>NUCLEOTIDE SEQUENCE [LARGE SCALE GENOMIC DNA]</scope>
    <source>
        <strain evidence="4 5">JCM 14046</strain>
    </source>
</reference>
<dbReference type="SUPFAM" id="SSF53756">
    <property type="entry name" value="UDP-Glycosyltransferase/glycogen phosphorylase"/>
    <property type="match status" value="1"/>
</dbReference>
<name>A0ABN2P9F3_9ACTN</name>
<dbReference type="Pfam" id="PF13692">
    <property type="entry name" value="Glyco_trans_1_4"/>
    <property type="match status" value="1"/>
</dbReference>
<keyword evidence="5" id="KW-1185">Reference proteome</keyword>
<protein>
    <submittedName>
        <fullName evidence="4">Glycosyltransferase family 4 protein</fullName>
    </submittedName>
</protein>
<dbReference type="Proteomes" id="UP001501612">
    <property type="component" value="Unassembled WGS sequence"/>
</dbReference>
<dbReference type="Pfam" id="PF13579">
    <property type="entry name" value="Glyco_trans_4_4"/>
    <property type="match status" value="1"/>
</dbReference>
<accession>A0ABN2P9F3</accession>
<evidence type="ECO:0000313" key="4">
    <source>
        <dbReference type="EMBL" id="GAA1916014.1"/>
    </source>
</evidence>